<dbReference type="AlphaFoldDB" id="A0A8B8BE95"/>
<evidence type="ECO:0000313" key="2">
    <source>
        <dbReference type="Proteomes" id="UP000694844"/>
    </source>
</evidence>
<dbReference type="KEGG" id="cvn:111109765"/>
<dbReference type="OrthoDB" id="194865at2759"/>
<protein>
    <submittedName>
        <fullName evidence="3">Monoglyceride lipase-like</fullName>
    </submittedName>
</protein>
<dbReference type="GeneID" id="111109765"/>
<dbReference type="SUPFAM" id="SSF53474">
    <property type="entry name" value="alpha/beta-Hydrolases"/>
    <property type="match status" value="1"/>
</dbReference>
<evidence type="ECO:0000313" key="3">
    <source>
        <dbReference type="RefSeq" id="XP_022301700.1"/>
    </source>
</evidence>
<feature type="domain" description="Serine aminopeptidase S33" evidence="1">
    <location>
        <begin position="79"/>
        <end position="315"/>
    </location>
</feature>
<dbReference type="InterPro" id="IPR029058">
    <property type="entry name" value="AB_hydrolase_fold"/>
</dbReference>
<gene>
    <name evidence="3" type="primary">LOC111109765</name>
</gene>
<dbReference type="PANTHER" id="PTHR11614">
    <property type="entry name" value="PHOSPHOLIPASE-RELATED"/>
    <property type="match status" value="1"/>
</dbReference>
<dbReference type="InterPro" id="IPR022742">
    <property type="entry name" value="Hydrolase_4"/>
</dbReference>
<dbReference type="Proteomes" id="UP000694844">
    <property type="component" value="Chromosome 8"/>
</dbReference>
<dbReference type="RefSeq" id="XP_022301700.1">
    <property type="nucleotide sequence ID" value="XM_022445992.1"/>
</dbReference>
<dbReference type="Pfam" id="PF12146">
    <property type="entry name" value="Hydrolase_4"/>
    <property type="match status" value="1"/>
</dbReference>
<name>A0A8B8BE95_CRAVI</name>
<evidence type="ECO:0000259" key="1">
    <source>
        <dbReference type="Pfam" id="PF12146"/>
    </source>
</evidence>
<organism evidence="2 3">
    <name type="scientific">Crassostrea virginica</name>
    <name type="common">Eastern oyster</name>
    <dbReference type="NCBI Taxonomy" id="6565"/>
    <lineage>
        <taxon>Eukaryota</taxon>
        <taxon>Metazoa</taxon>
        <taxon>Spiralia</taxon>
        <taxon>Lophotrochozoa</taxon>
        <taxon>Mollusca</taxon>
        <taxon>Bivalvia</taxon>
        <taxon>Autobranchia</taxon>
        <taxon>Pteriomorphia</taxon>
        <taxon>Ostreida</taxon>
        <taxon>Ostreoidea</taxon>
        <taxon>Ostreidae</taxon>
        <taxon>Crassostrea</taxon>
    </lineage>
</organism>
<reference evidence="3" key="1">
    <citation type="submission" date="2025-08" db="UniProtKB">
        <authorList>
            <consortium name="RefSeq"/>
        </authorList>
    </citation>
    <scope>IDENTIFICATION</scope>
    <source>
        <tissue evidence="3">Whole sample</tissue>
    </source>
</reference>
<dbReference type="InterPro" id="IPR051044">
    <property type="entry name" value="MAG_DAG_Lipase"/>
</dbReference>
<keyword evidence="2" id="KW-1185">Reference proteome</keyword>
<proteinExistence type="predicted"/>
<sequence>MRLAAIESISSDYTNPAIRRLQSVNMDLDEENQDKPLFLPTYEKDVKCISRPVLMSEAFSRKFNGYKGIFCKHWYSSTNPRAALFICLGIGDHCLWYEGFADILVKLGFYVFTHDHVGQGQSEGAHNHVDSFDEYTSIIFEHCSEVKEKFPDIPIFVFGNSVGATIALLAEVQRPGLFKGLVLSGTLLLPAGGPPSFLRELTTRLFLGTFFPQIKLFDIEPWKITKQLNKVKRYSEDPLIHRFVKAQWAVSWMNAVMRLEDNLKFIDCPLLLLHGSADHISDVKSSREVFDKVKSSDKNIKVYPNLYHFLLLESEEERTTVLEDIINWLQRQLVVKSEDSGI</sequence>
<dbReference type="Gene3D" id="3.40.50.1820">
    <property type="entry name" value="alpha/beta hydrolase"/>
    <property type="match status" value="1"/>
</dbReference>
<accession>A0A8B8BE95</accession>